<sequence length="346" mass="36611">MISKSSSVSLQVSSSAKLSTSTKSSTISSQLPSSTKPTSSSATSKSSAVPTSSSLSPAQSSSSTSSTNSKSSSSTTVSSSSPQPTSICTPAPAPPVTFTQVGSGGQGCNYNDASRYRQFSGVLKSIQTLNDICAADRICRGWAETAYLGTSNGNVPMHTDVWLFLGPYNASEFICSDDPAPDPYMSTSEYFIDDYTPPTVYDDNGSFETGCFAHWTDSSYSVSNGSVVACNKGLSGDCVDGNNYYEIKGDGSSFVNNQFAWPATVSYLPAIPDSGSYKFSFWVKGTSGKFQVAYGAATTFVTGMATGQWVKKEITWTGYPGKPIYFEFNAPGVFDWKVDGLTIVKV</sequence>
<feature type="region of interest" description="Disordered" evidence="1">
    <location>
        <begin position="1"/>
        <end position="92"/>
    </location>
</feature>
<gene>
    <name evidence="2" type="ORF">BT63DRAFT_426591</name>
</gene>
<organism evidence="2 3">
    <name type="scientific">Microthyrium microscopicum</name>
    <dbReference type="NCBI Taxonomy" id="703497"/>
    <lineage>
        <taxon>Eukaryota</taxon>
        <taxon>Fungi</taxon>
        <taxon>Dikarya</taxon>
        <taxon>Ascomycota</taxon>
        <taxon>Pezizomycotina</taxon>
        <taxon>Dothideomycetes</taxon>
        <taxon>Dothideomycetes incertae sedis</taxon>
        <taxon>Microthyriales</taxon>
        <taxon>Microthyriaceae</taxon>
        <taxon>Microthyrium</taxon>
    </lineage>
</organism>
<accession>A0A6A6UA18</accession>
<evidence type="ECO:0000256" key="1">
    <source>
        <dbReference type="SAM" id="MobiDB-lite"/>
    </source>
</evidence>
<reference evidence="2" key="1">
    <citation type="journal article" date="2020" name="Stud. Mycol.">
        <title>101 Dothideomycetes genomes: a test case for predicting lifestyles and emergence of pathogens.</title>
        <authorList>
            <person name="Haridas S."/>
            <person name="Albert R."/>
            <person name="Binder M."/>
            <person name="Bloem J."/>
            <person name="Labutti K."/>
            <person name="Salamov A."/>
            <person name="Andreopoulos B."/>
            <person name="Baker S."/>
            <person name="Barry K."/>
            <person name="Bills G."/>
            <person name="Bluhm B."/>
            <person name="Cannon C."/>
            <person name="Castanera R."/>
            <person name="Culley D."/>
            <person name="Daum C."/>
            <person name="Ezra D."/>
            <person name="Gonzalez J."/>
            <person name="Henrissat B."/>
            <person name="Kuo A."/>
            <person name="Liang C."/>
            <person name="Lipzen A."/>
            <person name="Lutzoni F."/>
            <person name="Magnuson J."/>
            <person name="Mondo S."/>
            <person name="Nolan M."/>
            <person name="Ohm R."/>
            <person name="Pangilinan J."/>
            <person name="Park H.-J."/>
            <person name="Ramirez L."/>
            <person name="Alfaro M."/>
            <person name="Sun H."/>
            <person name="Tritt A."/>
            <person name="Yoshinaga Y."/>
            <person name="Zwiers L.-H."/>
            <person name="Turgeon B."/>
            <person name="Goodwin S."/>
            <person name="Spatafora J."/>
            <person name="Crous P."/>
            <person name="Grigoriev I."/>
        </authorList>
    </citation>
    <scope>NUCLEOTIDE SEQUENCE</scope>
    <source>
        <strain evidence="2">CBS 115976</strain>
    </source>
</reference>
<dbReference type="EMBL" id="MU004237">
    <property type="protein sequence ID" value="KAF2667744.1"/>
    <property type="molecule type" value="Genomic_DNA"/>
</dbReference>
<evidence type="ECO:0000313" key="2">
    <source>
        <dbReference type="EMBL" id="KAF2667744.1"/>
    </source>
</evidence>
<evidence type="ECO:0000313" key="3">
    <source>
        <dbReference type="Proteomes" id="UP000799302"/>
    </source>
</evidence>
<name>A0A6A6UA18_9PEZI</name>
<dbReference type="Proteomes" id="UP000799302">
    <property type="component" value="Unassembled WGS sequence"/>
</dbReference>
<feature type="compositionally biased region" description="Low complexity" evidence="1">
    <location>
        <begin position="1"/>
        <end position="86"/>
    </location>
</feature>
<proteinExistence type="predicted"/>
<dbReference type="AlphaFoldDB" id="A0A6A6UA18"/>
<dbReference type="Gene3D" id="2.60.120.260">
    <property type="entry name" value="Galactose-binding domain-like"/>
    <property type="match status" value="1"/>
</dbReference>
<keyword evidence="3" id="KW-1185">Reference proteome</keyword>
<protein>
    <submittedName>
        <fullName evidence="2">Uncharacterized protein</fullName>
    </submittedName>
</protein>